<evidence type="ECO:0000256" key="1">
    <source>
        <dbReference type="SAM" id="MobiDB-lite"/>
    </source>
</evidence>
<feature type="region of interest" description="Disordered" evidence="1">
    <location>
        <begin position="1"/>
        <end position="23"/>
    </location>
</feature>
<protein>
    <recommendedName>
        <fullName evidence="4">Restriction endonuclease</fullName>
    </recommendedName>
</protein>
<keyword evidence="3" id="KW-1185">Reference proteome</keyword>
<organism evidence="2 3">
    <name type="scientific">Roseivirga echinicomitans</name>
    <dbReference type="NCBI Taxonomy" id="296218"/>
    <lineage>
        <taxon>Bacteria</taxon>
        <taxon>Pseudomonadati</taxon>
        <taxon>Bacteroidota</taxon>
        <taxon>Cytophagia</taxon>
        <taxon>Cytophagales</taxon>
        <taxon>Roseivirgaceae</taxon>
        <taxon>Roseivirga</taxon>
    </lineage>
</organism>
<evidence type="ECO:0000313" key="3">
    <source>
        <dbReference type="Proteomes" id="UP000075615"/>
    </source>
</evidence>
<dbReference type="STRING" id="296218.AWN68_01440"/>
<sequence length="383" mass="44506">MELFEQKKRTYTGPSNHNENPYGYYDRSARKDISVIRETLNEWFRKYPNDEKLELRNSFKKKFDDCFYELFLHQLFTKLGFDIQVHPDLPNTSKKPDFLLKKGDLELYAEAKIVKNKSHQQEAIERKINEFYDNISKLDSKGFLLIIDTLILKSNNQPSTKRLIKRIEEEIEKLDPDLVTEEISTKGFESTPIIEIENEDILLRIKPIPVVKSARDKKKRPIGMYPMESFWGGGEDSLKESISMKAKRYGKLDKPFIVCVNTLDVKTSGTHDIENAIWGSSAISWSTNPDNKDEKWIRKRDGVFLGEKEPKLKSLSGVLVTKVFTHNIPVANYWLYKHPFSENGLEFNSLGLKFNFVENGKIKSELGDDLGNILKIENDWLNK</sequence>
<gene>
    <name evidence="2" type="ORF">AWN68_01440</name>
</gene>
<accession>A0A150XYZ1</accession>
<evidence type="ECO:0000313" key="2">
    <source>
        <dbReference type="EMBL" id="KYG83896.1"/>
    </source>
</evidence>
<proteinExistence type="predicted"/>
<reference evidence="2 3" key="1">
    <citation type="submission" date="2016-01" db="EMBL/GenBank/DDBJ databases">
        <title>Genome sequencing of Roseivirga echinicomitans KMM 6058.</title>
        <authorList>
            <person name="Selvaratnam C."/>
            <person name="Thevarajoo S."/>
            <person name="Goh K.M."/>
            <person name="Ee R."/>
            <person name="Chan K.-G."/>
            <person name="Chong C.S."/>
        </authorList>
    </citation>
    <scope>NUCLEOTIDE SEQUENCE [LARGE SCALE GENOMIC DNA]</scope>
    <source>
        <strain evidence="2 3">KMM 6058</strain>
    </source>
</reference>
<dbReference type="EMBL" id="LRDB01000001">
    <property type="protein sequence ID" value="KYG83896.1"/>
    <property type="molecule type" value="Genomic_DNA"/>
</dbReference>
<dbReference type="Proteomes" id="UP000075615">
    <property type="component" value="Unassembled WGS sequence"/>
</dbReference>
<evidence type="ECO:0008006" key="4">
    <source>
        <dbReference type="Google" id="ProtNLM"/>
    </source>
</evidence>
<dbReference type="AlphaFoldDB" id="A0A150XYZ1"/>
<dbReference type="OrthoDB" id="1097812at2"/>
<comment type="caution">
    <text evidence="2">The sequence shown here is derived from an EMBL/GenBank/DDBJ whole genome shotgun (WGS) entry which is preliminary data.</text>
</comment>
<name>A0A150XYZ1_9BACT</name>